<dbReference type="EMBL" id="JAPQKN010000001">
    <property type="protein sequence ID" value="KAJ5175076.1"/>
    <property type="molecule type" value="Genomic_DNA"/>
</dbReference>
<proteinExistence type="predicted"/>
<feature type="compositionally biased region" description="Polar residues" evidence="1">
    <location>
        <begin position="75"/>
        <end position="99"/>
    </location>
</feature>
<evidence type="ECO:0008006" key="5">
    <source>
        <dbReference type="Google" id="ProtNLM"/>
    </source>
</evidence>
<sequence>MGLTTGAIIVLVLVGCLAVTALGASLFRHYTPIEEEARYSASYEQGKYMRTVRLRNHNHLRQESLNAAKAKDLESQYSTDQASSHYNPHTQPASSTPQA</sequence>
<evidence type="ECO:0000256" key="2">
    <source>
        <dbReference type="SAM" id="SignalP"/>
    </source>
</evidence>
<name>A0A9W9IIW0_9EURO</name>
<protein>
    <recommendedName>
        <fullName evidence="5">Secreted protein</fullName>
    </recommendedName>
</protein>
<keyword evidence="4" id="KW-1185">Reference proteome</keyword>
<comment type="caution">
    <text evidence="3">The sequence shown here is derived from an EMBL/GenBank/DDBJ whole genome shotgun (WGS) entry which is preliminary data.</text>
</comment>
<dbReference type="Proteomes" id="UP001149163">
    <property type="component" value="Unassembled WGS sequence"/>
</dbReference>
<organism evidence="3 4">
    <name type="scientific">Penicillium canariense</name>
    <dbReference type="NCBI Taxonomy" id="189055"/>
    <lineage>
        <taxon>Eukaryota</taxon>
        <taxon>Fungi</taxon>
        <taxon>Dikarya</taxon>
        <taxon>Ascomycota</taxon>
        <taxon>Pezizomycotina</taxon>
        <taxon>Eurotiomycetes</taxon>
        <taxon>Eurotiomycetidae</taxon>
        <taxon>Eurotiales</taxon>
        <taxon>Aspergillaceae</taxon>
        <taxon>Penicillium</taxon>
    </lineage>
</organism>
<evidence type="ECO:0000313" key="4">
    <source>
        <dbReference type="Proteomes" id="UP001149163"/>
    </source>
</evidence>
<keyword evidence="2" id="KW-0732">Signal</keyword>
<feature type="chain" id="PRO_5040866204" description="Secreted protein" evidence="2">
    <location>
        <begin position="24"/>
        <end position="99"/>
    </location>
</feature>
<accession>A0A9W9IIW0</accession>
<dbReference type="AlphaFoldDB" id="A0A9W9IIW0"/>
<feature type="region of interest" description="Disordered" evidence="1">
    <location>
        <begin position="59"/>
        <end position="99"/>
    </location>
</feature>
<dbReference type="GeneID" id="81422254"/>
<dbReference type="OrthoDB" id="4505696at2759"/>
<dbReference type="RefSeq" id="XP_056546684.1">
    <property type="nucleotide sequence ID" value="XM_056683078.1"/>
</dbReference>
<feature type="signal peptide" evidence="2">
    <location>
        <begin position="1"/>
        <end position="23"/>
    </location>
</feature>
<evidence type="ECO:0000256" key="1">
    <source>
        <dbReference type="SAM" id="MobiDB-lite"/>
    </source>
</evidence>
<reference evidence="3" key="1">
    <citation type="submission" date="2022-11" db="EMBL/GenBank/DDBJ databases">
        <authorList>
            <person name="Petersen C."/>
        </authorList>
    </citation>
    <scope>NUCLEOTIDE SEQUENCE</scope>
    <source>
        <strain evidence="3">IBT 26290</strain>
    </source>
</reference>
<gene>
    <name evidence="3" type="ORF">N7482_000953</name>
</gene>
<reference evidence="3" key="2">
    <citation type="journal article" date="2023" name="IMA Fungus">
        <title>Comparative genomic study of the Penicillium genus elucidates a diverse pangenome and 15 lateral gene transfer events.</title>
        <authorList>
            <person name="Petersen C."/>
            <person name="Sorensen T."/>
            <person name="Nielsen M.R."/>
            <person name="Sondergaard T.E."/>
            <person name="Sorensen J.L."/>
            <person name="Fitzpatrick D.A."/>
            <person name="Frisvad J.C."/>
            <person name="Nielsen K.L."/>
        </authorList>
    </citation>
    <scope>NUCLEOTIDE SEQUENCE</scope>
    <source>
        <strain evidence="3">IBT 26290</strain>
    </source>
</reference>
<evidence type="ECO:0000313" key="3">
    <source>
        <dbReference type="EMBL" id="KAJ5175076.1"/>
    </source>
</evidence>